<evidence type="ECO:0000256" key="1">
    <source>
        <dbReference type="ARBA" id="ARBA00000553"/>
    </source>
</evidence>
<evidence type="ECO:0000256" key="7">
    <source>
        <dbReference type="ARBA" id="ARBA00047989"/>
    </source>
</evidence>
<dbReference type="GO" id="GO:0005507">
    <property type="term" value="F:copper ion binding"/>
    <property type="evidence" value="ECO:0007669"/>
    <property type="project" value="TreeGrafter"/>
</dbReference>
<evidence type="ECO:0000256" key="8">
    <source>
        <dbReference type="ARBA" id="ARBA00048968"/>
    </source>
</evidence>
<evidence type="ECO:0000313" key="11">
    <source>
        <dbReference type="EMBL" id="ODA30512.1"/>
    </source>
</evidence>
<dbReference type="PANTHER" id="PTHR30616">
    <property type="entry name" value="UNCHARACTERIZED PROTEIN YFIH"/>
    <property type="match status" value="1"/>
</dbReference>
<evidence type="ECO:0000256" key="2">
    <source>
        <dbReference type="ARBA" id="ARBA00007353"/>
    </source>
</evidence>
<keyword evidence="6" id="KW-0862">Zinc</keyword>
<proteinExistence type="inferred from homology"/>
<keyword evidence="4" id="KW-0479">Metal-binding</keyword>
<accession>A0A1C3EBA0</accession>
<comment type="similarity">
    <text evidence="2 10">Belongs to the purine nucleoside phosphorylase YfiH/LACC1 family.</text>
</comment>
<evidence type="ECO:0000256" key="10">
    <source>
        <dbReference type="RuleBase" id="RU361274"/>
    </source>
</evidence>
<evidence type="ECO:0000256" key="6">
    <source>
        <dbReference type="ARBA" id="ARBA00022833"/>
    </source>
</evidence>
<dbReference type="EMBL" id="LYBM01000052">
    <property type="protein sequence ID" value="ODA30512.1"/>
    <property type="molecule type" value="Genomic_DNA"/>
</dbReference>
<dbReference type="AlphaFoldDB" id="A0A1C3EBA0"/>
<organism evidence="11 12">
    <name type="scientific">Veronia pacifica</name>
    <dbReference type="NCBI Taxonomy" id="1080227"/>
    <lineage>
        <taxon>Bacteria</taxon>
        <taxon>Pseudomonadati</taxon>
        <taxon>Pseudomonadota</taxon>
        <taxon>Gammaproteobacteria</taxon>
        <taxon>Vibrionales</taxon>
        <taxon>Vibrionaceae</taxon>
        <taxon>Veronia</taxon>
    </lineage>
</organism>
<dbReference type="InterPro" id="IPR003730">
    <property type="entry name" value="Cu_polyphenol_OxRdtase"/>
</dbReference>
<dbReference type="InterPro" id="IPR038371">
    <property type="entry name" value="Cu_polyphenol_OxRdtase_sf"/>
</dbReference>
<dbReference type="GO" id="GO:0017061">
    <property type="term" value="F:S-methyl-5-thioadenosine phosphorylase activity"/>
    <property type="evidence" value="ECO:0007669"/>
    <property type="project" value="UniProtKB-EC"/>
</dbReference>
<name>A0A1C3EBA0_9GAMM</name>
<dbReference type="STRING" id="1080227.A8L45_20015"/>
<evidence type="ECO:0000256" key="3">
    <source>
        <dbReference type="ARBA" id="ARBA00022679"/>
    </source>
</evidence>
<evidence type="ECO:0000313" key="12">
    <source>
        <dbReference type="Proteomes" id="UP000094936"/>
    </source>
</evidence>
<comment type="catalytic activity">
    <reaction evidence="9">
        <text>S-methyl-5'-thioadenosine + phosphate = 5-(methylsulfanyl)-alpha-D-ribose 1-phosphate + adenine</text>
        <dbReference type="Rhea" id="RHEA:11852"/>
        <dbReference type="ChEBI" id="CHEBI:16708"/>
        <dbReference type="ChEBI" id="CHEBI:17509"/>
        <dbReference type="ChEBI" id="CHEBI:43474"/>
        <dbReference type="ChEBI" id="CHEBI:58533"/>
        <dbReference type="EC" id="2.4.2.28"/>
    </reaction>
    <physiologicalReaction direction="left-to-right" evidence="9">
        <dbReference type="Rhea" id="RHEA:11853"/>
    </physiologicalReaction>
</comment>
<evidence type="ECO:0000256" key="5">
    <source>
        <dbReference type="ARBA" id="ARBA00022801"/>
    </source>
</evidence>
<evidence type="ECO:0000256" key="9">
    <source>
        <dbReference type="ARBA" id="ARBA00049893"/>
    </source>
</evidence>
<dbReference type="CDD" id="cd16833">
    <property type="entry name" value="YfiH"/>
    <property type="match status" value="1"/>
</dbReference>
<dbReference type="Proteomes" id="UP000094936">
    <property type="component" value="Unassembled WGS sequence"/>
</dbReference>
<evidence type="ECO:0000256" key="4">
    <source>
        <dbReference type="ARBA" id="ARBA00022723"/>
    </source>
</evidence>
<keyword evidence="3" id="KW-0808">Transferase</keyword>
<comment type="catalytic activity">
    <reaction evidence="7">
        <text>adenosine + H2O + H(+) = inosine + NH4(+)</text>
        <dbReference type="Rhea" id="RHEA:24408"/>
        <dbReference type="ChEBI" id="CHEBI:15377"/>
        <dbReference type="ChEBI" id="CHEBI:15378"/>
        <dbReference type="ChEBI" id="CHEBI:16335"/>
        <dbReference type="ChEBI" id="CHEBI:17596"/>
        <dbReference type="ChEBI" id="CHEBI:28938"/>
        <dbReference type="EC" id="3.5.4.4"/>
    </reaction>
    <physiologicalReaction direction="left-to-right" evidence="7">
        <dbReference type="Rhea" id="RHEA:24409"/>
    </physiologicalReaction>
</comment>
<comment type="catalytic activity">
    <reaction evidence="1">
        <text>inosine + phosphate = alpha-D-ribose 1-phosphate + hypoxanthine</text>
        <dbReference type="Rhea" id="RHEA:27646"/>
        <dbReference type="ChEBI" id="CHEBI:17368"/>
        <dbReference type="ChEBI" id="CHEBI:17596"/>
        <dbReference type="ChEBI" id="CHEBI:43474"/>
        <dbReference type="ChEBI" id="CHEBI:57720"/>
        <dbReference type="EC" id="2.4.2.1"/>
    </reaction>
    <physiologicalReaction direction="left-to-right" evidence="1">
        <dbReference type="Rhea" id="RHEA:27647"/>
    </physiologicalReaction>
</comment>
<dbReference type="GO" id="GO:0016787">
    <property type="term" value="F:hydrolase activity"/>
    <property type="evidence" value="ECO:0007669"/>
    <property type="project" value="UniProtKB-KW"/>
</dbReference>
<keyword evidence="12" id="KW-1185">Reference proteome</keyword>
<dbReference type="PANTHER" id="PTHR30616:SF2">
    <property type="entry name" value="PURINE NUCLEOSIDE PHOSPHORYLASE LACC1"/>
    <property type="match status" value="1"/>
</dbReference>
<gene>
    <name evidence="11" type="ORF">A8L45_20015</name>
</gene>
<sequence length="174" mass="19002">MHGTHVVTLTCEGNSVPDADAAYTQVPEVVCAIMTADCLPVLFCNQEGTEVAAAHAGWRGLLDGVIENTVAKFSKPSGVMAWLGPAIGPSVFEVGSEVREQFMSFSECAEQAFKPYGTKWLADIHLLARQRLSAIGVESVYGDSACTFSEPDRFFSYRRDQQTGRQASFIWLED</sequence>
<keyword evidence="5" id="KW-0378">Hydrolase</keyword>
<dbReference type="InterPro" id="IPR011324">
    <property type="entry name" value="Cytotoxic_necrot_fac-like_cat"/>
</dbReference>
<reference evidence="11 12" key="1">
    <citation type="submission" date="2016-05" db="EMBL/GenBank/DDBJ databases">
        <title>Genomic Taxonomy of the Vibrionaceae.</title>
        <authorList>
            <person name="Gomez-Gil B."/>
            <person name="Enciso-Ibarra J."/>
        </authorList>
    </citation>
    <scope>NUCLEOTIDE SEQUENCE [LARGE SCALE GENOMIC DNA]</scope>
    <source>
        <strain evidence="11 12">CAIM 1920</strain>
    </source>
</reference>
<dbReference type="Pfam" id="PF02578">
    <property type="entry name" value="Cu-oxidase_4"/>
    <property type="match status" value="1"/>
</dbReference>
<protein>
    <recommendedName>
        <fullName evidence="10">Purine nucleoside phosphorylase</fullName>
    </recommendedName>
</protein>
<dbReference type="Gene3D" id="3.60.140.10">
    <property type="entry name" value="CNF1/YfiH-like putative cysteine hydrolases"/>
    <property type="match status" value="1"/>
</dbReference>
<dbReference type="NCBIfam" id="TIGR00726">
    <property type="entry name" value="peptidoglycan editing factor PgeF"/>
    <property type="match status" value="1"/>
</dbReference>
<comment type="catalytic activity">
    <reaction evidence="8">
        <text>adenosine + phosphate = alpha-D-ribose 1-phosphate + adenine</text>
        <dbReference type="Rhea" id="RHEA:27642"/>
        <dbReference type="ChEBI" id="CHEBI:16335"/>
        <dbReference type="ChEBI" id="CHEBI:16708"/>
        <dbReference type="ChEBI" id="CHEBI:43474"/>
        <dbReference type="ChEBI" id="CHEBI:57720"/>
        <dbReference type="EC" id="2.4.2.1"/>
    </reaction>
    <physiologicalReaction direction="left-to-right" evidence="8">
        <dbReference type="Rhea" id="RHEA:27643"/>
    </physiologicalReaction>
</comment>
<dbReference type="SUPFAM" id="SSF64438">
    <property type="entry name" value="CNF1/YfiH-like putative cysteine hydrolases"/>
    <property type="match status" value="1"/>
</dbReference>
<comment type="caution">
    <text evidence="11">The sequence shown here is derived from an EMBL/GenBank/DDBJ whole genome shotgun (WGS) entry which is preliminary data.</text>
</comment>